<organism evidence="5 6">
    <name type="scientific">Orlajensenia flava</name>
    <dbReference type="NCBI Taxonomy" id="2565934"/>
    <lineage>
        <taxon>Bacteria</taxon>
        <taxon>Bacillati</taxon>
        <taxon>Actinomycetota</taxon>
        <taxon>Actinomycetes</taxon>
        <taxon>Micrococcales</taxon>
        <taxon>Microbacteriaceae</taxon>
        <taxon>Orlajensenia</taxon>
    </lineage>
</organism>
<dbReference type="PROSITE" id="PS50949">
    <property type="entry name" value="HTH_GNTR"/>
    <property type="match status" value="1"/>
</dbReference>
<name>A0A4V3WTM8_9MICO</name>
<keyword evidence="2" id="KW-0238">DNA-binding</keyword>
<gene>
    <name evidence="5" type="ORF">E6C70_12325</name>
</gene>
<dbReference type="SUPFAM" id="SSF48008">
    <property type="entry name" value="GntR ligand-binding domain-like"/>
    <property type="match status" value="1"/>
</dbReference>
<dbReference type="InterPro" id="IPR008920">
    <property type="entry name" value="TF_FadR/GntR_C"/>
</dbReference>
<sequence>MRSIAVTSRRRVVETTDRRAWESVLTHIEQQLLDGLIGPGDHLPPERSLAAELGVGRSSVREAVRVLEVMGLIRTQTGSGPTAGAIILARPQGGMSALMRLQVAAQGFAVGDVVKTRLLLETAIAVELAEGSPDFRDATILLDAMDDDALNAEEFLALDAQFHVSLAEATGNEVVAAMMAGLRSSIEGYVLAGVSGIADWAATSARLRREHRGIVQAIKDGDAAAAHVRIENHITRYYAEANPAEAAANDPRST</sequence>
<dbReference type="SUPFAM" id="SSF46785">
    <property type="entry name" value="Winged helix' DNA-binding domain"/>
    <property type="match status" value="1"/>
</dbReference>
<proteinExistence type="predicted"/>
<dbReference type="AlphaFoldDB" id="A0A4V3WTM8"/>
<dbReference type="PANTHER" id="PTHR43537">
    <property type="entry name" value="TRANSCRIPTIONAL REGULATOR, GNTR FAMILY"/>
    <property type="match status" value="1"/>
</dbReference>
<dbReference type="Gene3D" id="1.20.120.530">
    <property type="entry name" value="GntR ligand-binding domain-like"/>
    <property type="match status" value="1"/>
</dbReference>
<evidence type="ECO:0000259" key="4">
    <source>
        <dbReference type="PROSITE" id="PS50949"/>
    </source>
</evidence>
<dbReference type="EMBL" id="SSSN01000009">
    <property type="protein sequence ID" value="THG32537.1"/>
    <property type="molecule type" value="Genomic_DNA"/>
</dbReference>
<evidence type="ECO:0000313" key="5">
    <source>
        <dbReference type="EMBL" id="THG32537.1"/>
    </source>
</evidence>
<dbReference type="PANTHER" id="PTHR43537:SF5">
    <property type="entry name" value="UXU OPERON TRANSCRIPTIONAL REGULATOR"/>
    <property type="match status" value="1"/>
</dbReference>
<reference evidence="5 6" key="1">
    <citation type="submission" date="2019-04" db="EMBL/GenBank/DDBJ databases">
        <authorList>
            <person name="Jiang L."/>
        </authorList>
    </citation>
    <scope>NUCLEOTIDE SEQUENCE [LARGE SCALE GENOMIC DNA]</scope>
    <source>
        <strain evidence="5 6">YIM 131861</strain>
    </source>
</reference>
<keyword evidence="6" id="KW-1185">Reference proteome</keyword>
<keyword evidence="1" id="KW-0805">Transcription regulation</keyword>
<dbReference type="InterPro" id="IPR011711">
    <property type="entry name" value="GntR_C"/>
</dbReference>
<evidence type="ECO:0000256" key="1">
    <source>
        <dbReference type="ARBA" id="ARBA00023015"/>
    </source>
</evidence>
<dbReference type="Gene3D" id="1.10.10.10">
    <property type="entry name" value="Winged helix-like DNA-binding domain superfamily/Winged helix DNA-binding domain"/>
    <property type="match status" value="1"/>
</dbReference>
<keyword evidence="3" id="KW-0804">Transcription</keyword>
<dbReference type="CDD" id="cd07377">
    <property type="entry name" value="WHTH_GntR"/>
    <property type="match status" value="1"/>
</dbReference>
<dbReference type="GO" id="GO:0003700">
    <property type="term" value="F:DNA-binding transcription factor activity"/>
    <property type="evidence" value="ECO:0007669"/>
    <property type="project" value="InterPro"/>
</dbReference>
<dbReference type="InterPro" id="IPR000524">
    <property type="entry name" value="Tscrpt_reg_HTH_GntR"/>
</dbReference>
<accession>A0A4V3WTM8</accession>
<dbReference type="Proteomes" id="UP000307380">
    <property type="component" value="Unassembled WGS sequence"/>
</dbReference>
<evidence type="ECO:0000313" key="6">
    <source>
        <dbReference type="Proteomes" id="UP000307380"/>
    </source>
</evidence>
<dbReference type="InterPro" id="IPR036390">
    <property type="entry name" value="WH_DNA-bd_sf"/>
</dbReference>
<protein>
    <submittedName>
        <fullName evidence="5">FadR family transcriptional regulator</fullName>
    </submittedName>
</protein>
<feature type="domain" description="HTH gntR-type" evidence="4">
    <location>
        <begin position="18"/>
        <end position="90"/>
    </location>
</feature>
<dbReference type="OrthoDB" id="3567645at2"/>
<dbReference type="Pfam" id="PF07729">
    <property type="entry name" value="FCD"/>
    <property type="match status" value="1"/>
</dbReference>
<dbReference type="Pfam" id="PF00392">
    <property type="entry name" value="GntR"/>
    <property type="match status" value="1"/>
</dbReference>
<comment type="caution">
    <text evidence="5">The sequence shown here is derived from an EMBL/GenBank/DDBJ whole genome shotgun (WGS) entry which is preliminary data.</text>
</comment>
<evidence type="ECO:0000256" key="3">
    <source>
        <dbReference type="ARBA" id="ARBA00023163"/>
    </source>
</evidence>
<dbReference type="GO" id="GO:0003677">
    <property type="term" value="F:DNA binding"/>
    <property type="evidence" value="ECO:0007669"/>
    <property type="project" value="UniProtKB-KW"/>
</dbReference>
<dbReference type="PRINTS" id="PR00035">
    <property type="entry name" value="HTHGNTR"/>
</dbReference>
<evidence type="ECO:0000256" key="2">
    <source>
        <dbReference type="ARBA" id="ARBA00023125"/>
    </source>
</evidence>
<dbReference type="SMART" id="SM00895">
    <property type="entry name" value="FCD"/>
    <property type="match status" value="1"/>
</dbReference>
<dbReference type="SMART" id="SM00345">
    <property type="entry name" value="HTH_GNTR"/>
    <property type="match status" value="1"/>
</dbReference>
<dbReference type="InterPro" id="IPR036388">
    <property type="entry name" value="WH-like_DNA-bd_sf"/>
</dbReference>